<dbReference type="EMBL" id="BMFU01000014">
    <property type="protein sequence ID" value="GGH69525.1"/>
    <property type="molecule type" value="Genomic_DNA"/>
</dbReference>
<evidence type="ECO:0008006" key="3">
    <source>
        <dbReference type="Google" id="ProtNLM"/>
    </source>
</evidence>
<dbReference type="InterPro" id="IPR016024">
    <property type="entry name" value="ARM-type_fold"/>
</dbReference>
<reference evidence="2" key="1">
    <citation type="journal article" date="2019" name="Int. J. Syst. Evol. Microbiol.">
        <title>The Global Catalogue of Microorganisms (GCM) 10K type strain sequencing project: providing services to taxonomists for standard genome sequencing and annotation.</title>
        <authorList>
            <consortium name="The Broad Institute Genomics Platform"/>
            <consortium name="The Broad Institute Genome Sequencing Center for Infectious Disease"/>
            <person name="Wu L."/>
            <person name="Ma J."/>
        </authorList>
    </citation>
    <scope>NUCLEOTIDE SEQUENCE [LARGE SCALE GENOMIC DNA]</scope>
    <source>
        <strain evidence="2">CGMCC 1.12770</strain>
    </source>
</reference>
<dbReference type="SUPFAM" id="SSF48371">
    <property type="entry name" value="ARM repeat"/>
    <property type="match status" value="1"/>
</dbReference>
<proteinExistence type="predicted"/>
<comment type="caution">
    <text evidence="1">The sequence shown here is derived from an EMBL/GenBank/DDBJ whole genome shotgun (WGS) entry which is preliminary data.</text>
</comment>
<dbReference type="RefSeq" id="WP_188594542.1">
    <property type="nucleotide sequence ID" value="NZ_BMFU01000014.1"/>
</dbReference>
<keyword evidence="2" id="KW-1185">Reference proteome</keyword>
<gene>
    <name evidence="1" type="ORF">GCM10008014_53000</name>
</gene>
<dbReference type="Proteomes" id="UP000652153">
    <property type="component" value="Unassembled WGS sequence"/>
</dbReference>
<evidence type="ECO:0000313" key="2">
    <source>
        <dbReference type="Proteomes" id="UP000652153"/>
    </source>
</evidence>
<accession>A0ABQ1ZNR0</accession>
<evidence type="ECO:0000313" key="1">
    <source>
        <dbReference type="EMBL" id="GGH69525.1"/>
    </source>
</evidence>
<protein>
    <recommendedName>
        <fullName evidence="3">HEAT repeat domain-containing protein</fullName>
    </recommendedName>
</protein>
<organism evidence="1 2">
    <name type="scientific">Paenibacillus silvae</name>
    <dbReference type="NCBI Taxonomy" id="1325358"/>
    <lineage>
        <taxon>Bacteria</taxon>
        <taxon>Bacillati</taxon>
        <taxon>Bacillota</taxon>
        <taxon>Bacilli</taxon>
        <taxon>Bacillales</taxon>
        <taxon>Paenibacillaceae</taxon>
        <taxon>Paenibacillus</taxon>
    </lineage>
</organism>
<name>A0ABQ1ZNR0_9BACL</name>
<sequence length="176" mass="19633">MSTEELNNPLDALDFDSASSHEKQEALRQIIELHDPELTRRVLSLGMCTEEEDLVRIEAWRALGMAGASPLLNTIREAAGQLVRNVEEDEDVQIYALMTLALLPVTEAEIELARNVIESDAYILLQSAAFAVIKANKQLPQAVHALESLQSHPEFGAAPKGNFNLYRDVRNNEIQR</sequence>